<evidence type="ECO:0000256" key="1">
    <source>
        <dbReference type="SAM" id="MobiDB-lite"/>
    </source>
</evidence>
<proteinExistence type="predicted"/>
<dbReference type="AlphaFoldDB" id="A0A077LWK1"/>
<dbReference type="InterPro" id="IPR000387">
    <property type="entry name" value="Tyr_Pase_dom"/>
</dbReference>
<evidence type="ECO:0000313" key="4">
    <source>
        <dbReference type="Proteomes" id="UP000035721"/>
    </source>
</evidence>
<dbReference type="STRING" id="1194083.BN12_2720007"/>
<organism evidence="3 4">
    <name type="scientific">Nostocoides japonicum T1-X7</name>
    <dbReference type="NCBI Taxonomy" id="1194083"/>
    <lineage>
        <taxon>Bacteria</taxon>
        <taxon>Bacillati</taxon>
        <taxon>Actinomycetota</taxon>
        <taxon>Actinomycetes</taxon>
        <taxon>Micrococcales</taxon>
        <taxon>Intrasporangiaceae</taxon>
        <taxon>Nostocoides</taxon>
    </lineage>
</organism>
<reference evidence="3 4" key="1">
    <citation type="journal article" date="2013" name="ISME J.">
        <title>A metabolic model for members of the genus Tetrasphaera involved in enhanced biological phosphorus removal.</title>
        <authorList>
            <person name="Kristiansen R."/>
            <person name="Nguyen H.T.T."/>
            <person name="Saunders A.M."/>
            <person name="Nielsen J.L."/>
            <person name="Wimmer R."/>
            <person name="Le V.Q."/>
            <person name="McIlroy S.J."/>
            <person name="Petrovski S."/>
            <person name="Seviour R.J."/>
            <person name="Calteau A."/>
            <person name="Nielsen K.L."/>
            <person name="Nielsen P.H."/>
        </authorList>
    </citation>
    <scope>NUCLEOTIDE SEQUENCE [LARGE SCALE GENOMIC DNA]</scope>
    <source>
        <strain evidence="3 4">T1-X7</strain>
    </source>
</reference>
<feature type="domain" description="Tyrosine specific protein phosphatases" evidence="2">
    <location>
        <begin position="118"/>
        <end position="164"/>
    </location>
</feature>
<dbReference type="Pfam" id="PF13350">
    <property type="entry name" value="Y_phosphatase3"/>
    <property type="match status" value="1"/>
</dbReference>
<dbReference type="EMBL" id="CAJB01000193">
    <property type="protein sequence ID" value="CCH78313.1"/>
    <property type="molecule type" value="Genomic_DNA"/>
</dbReference>
<accession>A0A077LWK1</accession>
<protein>
    <submittedName>
        <fullName evidence="3">Protein tyrosine/serine phosphatase-like protein (Modular protein)</fullName>
    </submittedName>
</protein>
<evidence type="ECO:0000259" key="2">
    <source>
        <dbReference type="PROSITE" id="PS50056"/>
    </source>
</evidence>
<dbReference type="InterPro" id="IPR029021">
    <property type="entry name" value="Prot-tyrosine_phosphatase-like"/>
</dbReference>
<feature type="region of interest" description="Disordered" evidence="1">
    <location>
        <begin position="236"/>
        <end position="269"/>
    </location>
</feature>
<name>A0A077LWK1_9MICO</name>
<dbReference type="PROSITE" id="PS50056">
    <property type="entry name" value="TYR_PHOSPHATASE_2"/>
    <property type="match status" value="1"/>
</dbReference>
<gene>
    <name evidence="3" type="ORF">BN12_2720007</name>
</gene>
<dbReference type="SUPFAM" id="SSF52799">
    <property type="entry name" value="(Phosphotyrosine protein) phosphatases II"/>
    <property type="match status" value="1"/>
</dbReference>
<feature type="compositionally biased region" description="Low complexity" evidence="1">
    <location>
        <begin position="246"/>
        <end position="262"/>
    </location>
</feature>
<dbReference type="PROSITE" id="PS00383">
    <property type="entry name" value="TYR_PHOSPHATASE_1"/>
    <property type="match status" value="1"/>
</dbReference>
<dbReference type="InterPro" id="IPR026893">
    <property type="entry name" value="Tyr/Ser_Pase_IphP-type"/>
</dbReference>
<dbReference type="Proteomes" id="UP000035721">
    <property type="component" value="Unassembled WGS sequence"/>
</dbReference>
<dbReference type="Gene3D" id="3.90.190.10">
    <property type="entry name" value="Protein tyrosine phosphatase superfamily"/>
    <property type="match status" value="1"/>
</dbReference>
<dbReference type="InterPro" id="IPR016130">
    <property type="entry name" value="Tyr_Pase_AS"/>
</dbReference>
<evidence type="ECO:0000313" key="3">
    <source>
        <dbReference type="EMBL" id="CCH78313.1"/>
    </source>
</evidence>
<dbReference type="GO" id="GO:0004721">
    <property type="term" value="F:phosphoprotein phosphatase activity"/>
    <property type="evidence" value="ECO:0007669"/>
    <property type="project" value="InterPro"/>
</dbReference>
<comment type="caution">
    <text evidence="3">The sequence shown here is derived from an EMBL/GenBank/DDBJ whole genome shotgun (WGS) entry which is preliminary data.</text>
</comment>
<sequence length="324" mass="34712">MGPEWIDLEGVANMRDLGGLPTTDGGRTAPRRLIRSDNLQTLTEVDVARLVRGLGVRDIVDLRSEAEIHIEGPGPMRRVEGLVHHEHSLFAAPAVASEDALPWHGDDADRTAADYWGDHYLGYLRGRPDSVAAALGVVAHSEGAVVVHCAAGKDRTGTVVGLALDVAGVPHDVIVEDYVATGERIAAVMERLLDRPAYAEHVRGHTVAEQTPVPQAMETILRFVGERGGGGRWLAPRAGLERRPGRAAPGAPPRVVSAPSPRGGRHPHSMSAGHYFLDVSPWPSVVSAAMKASCGTSTRPTIFIRFLPSFCFSSSLRLRVMSPP</sequence>
<keyword evidence="4" id="KW-1185">Reference proteome</keyword>